<feature type="compositionally biased region" description="Basic and acidic residues" evidence="1">
    <location>
        <begin position="50"/>
        <end position="85"/>
    </location>
</feature>
<comment type="caution">
    <text evidence="3">The sequence shown here is derived from an EMBL/GenBank/DDBJ whole genome shotgun (WGS) entry which is preliminary data.</text>
</comment>
<evidence type="ECO:0000259" key="2">
    <source>
        <dbReference type="Pfam" id="PF19197"/>
    </source>
</evidence>
<accession>A0ABT2MCL9</accession>
<reference evidence="4" key="1">
    <citation type="submission" date="2023-07" db="EMBL/GenBank/DDBJ databases">
        <authorList>
            <person name="Deng Y."/>
            <person name="Zhang Y.-Q."/>
        </authorList>
    </citation>
    <scope>NUCLEOTIDE SEQUENCE [LARGE SCALE GENOMIC DNA]</scope>
    <source>
        <strain evidence="4">CPCC 205710</strain>
    </source>
</reference>
<dbReference type="EMBL" id="JAODWD010000004">
    <property type="protein sequence ID" value="MCT7660013.1"/>
    <property type="molecule type" value="Genomic_DNA"/>
</dbReference>
<organism evidence="3 4">
    <name type="scientific">Mycobacterium deserti</name>
    <dbReference type="NCBI Taxonomy" id="2978347"/>
    <lineage>
        <taxon>Bacteria</taxon>
        <taxon>Bacillati</taxon>
        <taxon>Actinomycetota</taxon>
        <taxon>Actinomycetes</taxon>
        <taxon>Mycobacteriales</taxon>
        <taxon>Mycobacteriaceae</taxon>
        <taxon>Mycobacterium</taxon>
    </lineage>
</organism>
<feature type="compositionally biased region" description="Basic and acidic residues" evidence="1">
    <location>
        <begin position="15"/>
        <end position="24"/>
    </location>
</feature>
<feature type="region of interest" description="Disordered" evidence="1">
    <location>
        <begin position="15"/>
        <end position="126"/>
    </location>
</feature>
<proteinExistence type="predicted"/>
<name>A0ABT2MCL9_9MYCO</name>
<dbReference type="Pfam" id="PF19197">
    <property type="entry name" value="DUF5872"/>
    <property type="match status" value="1"/>
</dbReference>
<dbReference type="Proteomes" id="UP001206639">
    <property type="component" value="Unassembled WGS sequence"/>
</dbReference>
<evidence type="ECO:0000313" key="3">
    <source>
        <dbReference type="EMBL" id="MCT7660013.1"/>
    </source>
</evidence>
<sequence length="180" mass="20492">MAEYTKPELRERIKEQIKASDKGGKKGQWSARKSQLLIQEYERQGGGYKGPKDKRQKSLEKWQHEEWQTRDGDARARGEGGETRRYLPKKAWEQLSEAQQKATDDKKRKSSKSGEQHVPNTAAAKAARTIGRLDEMPVAKALKLVGDLDKRQLAAALKRERAGKGRKSLISRLEAELNKR</sequence>
<gene>
    <name evidence="3" type="ORF">N4S67_16475</name>
</gene>
<dbReference type="InterPro" id="IPR043803">
    <property type="entry name" value="DUF5872"/>
</dbReference>
<feature type="domain" description="DUF5872" evidence="2">
    <location>
        <begin position="7"/>
        <end position="69"/>
    </location>
</feature>
<keyword evidence="4" id="KW-1185">Reference proteome</keyword>
<evidence type="ECO:0000313" key="4">
    <source>
        <dbReference type="Proteomes" id="UP001206639"/>
    </source>
</evidence>
<feature type="compositionally biased region" description="Basic and acidic residues" evidence="1">
    <location>
        <begin position="102"/>
        <end position="115"/>
    </location>
</feature>
<protein>
    <submittedName>
        <fullName evidence="3">DUF5872 domain-containing protein</fullName>
    </submittedName>
</protein>
<dbReference type="RefSeq" id="WP_260994093.1">
    <property type="nucleotide sequence ID" value="NZ_JAODWD010000004.1"/>
</dbReference>
<evidence type="ECO:0000256" key="1">
    <source>
        <dbReference type="SAM" id="MobiDB-lite"/>
    </source>
</evidence>